<dbReference type="RefSeq" id="WP_284252450.1">
    <property type="nucleotide sequence ID" value="NZ_BAAAQO010000003.1"/>
</dbReference>
<sequence length="344" mass="34375">MIPRRILAPLVVATAAVLGVIVPASMASAAVATSAGVTTLPPQPFAGNPATADWIGDYLVDGVPSWMTEFGFTAPDEAEPMQPGGALVTKWGTAIDPETLSEMSYLLFVHGSTPTSVQAAALAHIVHTWTAAPQNPGQLDPANDFRHIAYDTAFHLAKLPSGAQDDVTSLLAEAAMLHGPWSITLTAPAAARIGAASNWTVRVLAGVNGVPSRTVSLTVTNGTFAGGATTTTVTTGADGSAAPVAVTPTGAAPAIIATASGPAAAPLVMDPVDADVSRVIQAASAPISASLTGAVATTTIAPELARTGTAVPIVVPALGGALVLLGVLLAIVSAGRARRGRTSR</sequence>
<evidence type="ECO:0000313" key="4">
    <source>
        <dbReference type="Proteomes" id="UP001157034"/>
    </source>
</evidence>
<comment type="caution">
    <text evidence="3">The sequence shown here is derived from an EMBL/GenBank/DDBJ whole genome shotgun (WGS) entry which is preliminary data.</text>
</comment>
<keyword evidence="1" id="KW-1133">Transmembrane helix</keyword>
<evidence type="ECO:0000256" key="1">
    <source>
        <dbReference type="SAM" id="Phobius"/>
    </source>
</evidence>
<evidence type="ECO:0000256" key="2">
    <source>
        <dbReference type="SAM" id="SignalP"/>
    </source>
</evidence>
<organism evidence="3 4">
    <name type="scientific">Pseudolysinimonas kribbensis</name>
    <dbReference type="NCBI Taxonomy" id="433641"/>
    <lineage>
        <taxon>Bacteria</taxon>
        <taxon>Bacillati</taxon>
        <taxon>Actinomycetota</taxon>
        <taxon>Actinomycetes</taxon>
        <taxon>Micrococcales</taxon>
        <taxon>Microbacteriaceae</taxon>
        <taxon>Pseudolysinimonas</taxon>
    </lineage>
</organism>
<dbReference type="Proteomes" id="UP001157034">
    <property type="component" value="Unassembled WGS sequence"/>
</dbReference>
<name>A0ABQ6K3D6_9MICO</name>
<dbReference type="EMBL" id="BSVB01000001">
    <property type="protein sequence ID" value="GMA93595.1"/>
    <property type="molecule type" value="Genomic_DNA"/>
</dbReference>
<accession>A0ABQ6K3D6</accession>
<protein>
    <submittedName>
        <fullName evidence="3">Uncharacterized protein</fullName>
    </submittedName>
</protein>
<feature type="signal peptide" evidence="2">
    <location>
        <begin position="1"/>
        <end position="29"/>
    </location>
</feature>
<keyword evidence="1" id="KW-0812">Transmembrane</keyword>
<evidence type="ECO:0000313" key="3">
    <source>
        <dbReference type="EMBL" id="GMA93595.1"/>
    </source>
</evidence>
<feature type="chain" id="PRO_5046299658" evidence="2">
    <location>
        <begin position="30"/>
        <end position="344"/>
    </location>
</feature>
<gene>
    <name evidence="3" type="ORF">GCM10025881_04190</name>
</gene>
<feature type="transmembrane region" description="Helical" evidence="1">
    <location>
        <begin position="313"/>
        <end position="334"/>
    </location>
</feature>
<reference evidence="4" key="1">
    <citation type="journal article" date="2019" name="Int. J. Syst. Evol. Microbiol.">
        <title>The Global Catalogue of Microorganisms (GCM) 10K type strain sequencing project: providing services to taxonomists for standard genome sequencing and annotation.</title>
        <authorList>
            <consortium name="The Broad Institute Genomics Platform"/>
            <consortium name="The Broad Institute Genome Sequencing Center for Infectious Disease"/>
            <person name="Wu L."/>
            <person name="Ma J."/>
        </authorList>
    </citation>
    <scope>NUCLEOTIDE SEQUENCE [LARGE SCALE GENOMIC DNA]</scope>
    <source>
        <strain evidence="4">NBRC 108894</strain>
    </source>
</reference>
<keyword evidence="4" id="KW-1185">Reference proteome</keyword>
<keyword evidence="2" id="KW-0732">Signal</keyword>
<keyword evidence="1" id="KW-0472">Membrane</keyword>
<proteinExistence type="predicted"/>